<dbReference type="GO" id="GO:0052689">
    <property type="term" value="F:carboxylic ester hydrolase activity"/>
    <property type="evidence" value="ECO:0007669"/>
    <property type="project" value="UniProtKB-KW"/>
</dbReference>
<keyword evidence="5" id="KW-0472">Membrane</keyword>
<dbReference type="EC" id="3.1.1.-" evidence="7"/>
<gene>
    <name evidence="7" type="primary">pf774</name>
    <name evidence="7" type="ORF">PFCIRM138_09140</name>
</gene>
<comment type="similarity">
    <text evidence="1">Belongs to the cutinase family.</text>
</comment>
<name>A0A0B7NZ85_PROFF</name>
<keyword evidence="6" id="KW-0732">Signal</keyword>
<evidence type="ECO:0000256" key="2">
    <source>
        <dbReference type="ARBA" id="ARBA00022487"/>
    </source>
</evidence>
<keyword evidence="5" id="KW-1133">Transmembrane helix</keyword>
<dbReference type="InterPro" id="IPR000675">
    <property type="entry name" value="Cutinase/axe"/>
</dbReference>
<dbReference type="InterPro" id="IPR029058">
    <property type="entry name" value="AB_hydrolase_fold"/>
</dbReference>
<keyword evidence="5" id="KW-0812">Transmembrane</keyword>
<sequence length="412" mass="42852">MSRSGRRNRLVAFLLLTALVASTIMLGTSSAHADDGWSSTQPLASTHAKQQGCAQVLFVGARGSGEAAPYGNTIAPLEQELAARTAKARPDLKLAQVYLDYPAVSLDDMNAAAIEQMVLPAASASTPPYSDSVDKGVAELQRLAVAEAKRCPSEKLLVAGFSQGAEVVTRALGSGNLDANLLGAIVLGNPLRYDGQNVSELDGTATNRSYGLSAALYYLRAASASSADKDKNEQMKQLLTALFAMFNGTVDNRQLDAAMDSARATVPGVDAPRTYSACMKDDPVCDAAGALTRIMTGSSSVAQEHANGSATHGSYTPQNLPKTLDAVDAKLAALPHVEVQQAPVKTGLTLAAGALIGAGVALVAVLVFLGYRARRRARRKATAVPAVARKVPVMKARKRKGMDDTAGGSAEA</sequence>
<evidence type="ECO:0000256" key="4">
    <source>
        <dbReference type="ARBA" id="ARBA00023157"/>
    </source>
</evidence>
<dbReference type="Pfam" id="PF01083">
    <property type="entry name" value="Cutinase"/>
    <property type="match status" value="1"/>
</dbReference>
<keyword evidence="3 7" id="KW-0378">Hydrolase</keyword>
<dbReference type="Gene3D" id="3.40.50.1820">
    <property type="entry name" value="alpha/beta hydrolase"/>
    <property type="match status" value="1"/>
</dbReference>
<dbReference type="EMBL" id="LM676418">
    <property type="protein sequence ID" value="CEP26659.1"/>
    <property type="molecule type" value="Genomic_DNA"/>
</dbReference>
<keyword evidence="4" id="KW-1015">Disulfide bond</keyword>
<dbReference type="SMART" id="SM01110">
    <property type="entry name" value="Cutinase"/>
    <property type="match status" value="1"/>
</dbReference>
<reference evidence="7" key="1">
    <citation type="submission" date="2014-08" db="EMBL/GenBank/DDBJ databases">
        <authorList>
            <person name="Falentin Helene"/>
        </authorList>
    </citation>
    <scope>NUCLEOTIDE SEQUENCE</scope>
</reference>
<organism evidence="7">
    <name type="scientific">Propionibacterium freudenreichii subsp. freudenreichii</name>
    <dbReference type="NCBI Taxonomy" id="66712"/>
    <lineage>
        <taxon>Bacteria</taxon>
        <taxon>Bacillati</taxon>
        <taxon>Actinomycetota</taxon>
        <taxon>Actinomycetes</taxon>
        <taxon>Propionibacteriales</taxon>
        <taxon>Propionibacteriaceae</taxon>
        <taxon>Propionibacterium</taxon>
    </lineage>
</organism>
<evidence type="ECO:0000256" key="5">
    <source>
        <dbReference type="SAM" id="Phobius"/>
    </source>
</evidence>
<protein>
    <submittedName>
        <fullName evidence="7">Putative carboxylic ester hydrolase</fullName>
        <ecNumber evidence="7">3.1.1.-</ecNumber>
    </submittedName>
</protein>
<dbReference type="AlphaFoldDB" id="A0A0B7NZ85"/>
<feature type="transmembrane region" description="Helical" evidence="5">
    <location>
        <begin position="348"/>
        <end position="371"/>
    </location>
</feature>
<proteinExistence type="inferred from homology"/>
<feature type="chain" id="PRO_5002135760" evidence="6">
    <location>
        <begin position="34"/>
        <end position="412"/>
    </location>
</feature>
<accession>A0A0B7NZ85</accession>
<dbReference type="PANTHER" id="PTHR33630:SF9">
    <property type="entry name" value="CUTINASE 4"/>
    <property type="match status" value="1"/>
</dbReference>
<dbReference type="PANTHER" id="PTHR33630">
    <property type="entry name" value="CUTINASE RV1984C-RELATED-RELATED"/>
    <property type="match status" value="1"/>
</dbReference>
<evidence type="ECO:0000256" key="6">
    <source>
        <dbReference type="SAM" id="SignalP"/>
    </source>
</evidence>
<dbReference type="SUPFAM" id="SSF53474">
    <property type="entry name" value="alpha/beta-Hydrolases"/>
    <property type="match status" value="1"/>
</dbReference>
<keyword evidence="2" id="KW-0719">Serine esterase</keyword>
<evidence type="ECO:0000256" key="3">
    <source>
        <dbReference type="ARBA" id="ARBA00022801"/>
    </source>
</evidence>
<feature type="signal peptide" evidence="6">
    <location>
        <begin position="1"/>
        <end position="33"/>
    </location>
</feature>
<evidence type="ECO:0000256" key="1">
    <source>
        <dbReference type="ARBA" id="ARBA00007534"/>
    </source>
</evidence>
<evidence type="ECO:0000313" key="7">
    <source>
        <dbReference type="EMBL" id="CEP26659.1"/>
    </source>
</evidence>